<protein>
    <submittedName>
        <fullName evidence="4">Glycoside hydrolase family 16 protein</fullName>
    </submittedName>
</protein>
<dbReference type="PROSITE" id="PS51762">
    <property type="entry name" value="GH16_2"/>
    <property type="match status" value="1"/>
</dbReference>
<name>A0A6G1K035_9PLEO</name>
<reference evidence="4" key="1">
    <citation type="journal article" date="2020" name="Stud. Mycol.">
        <title>101 Dothideomycetes genomes: a test case for predicting lifestyles and emergence of pathogens.</title>
        <authorList>
            <person name="Haridas S."/>
            <person name="Albert R."/>
            <person name="Binder M."/>
            <person name="Bloem J."/>
            <person name="Labutti K."/>
            <person name="Salamov A."/>
            <person name="Andreopoulos B."/>
            <person name="Baker S."/>
            <person name="Barry K."/>
            <person name="Bills G."/>
            <person name="Bluhm B."/>
            <person name="Cannon C."/>
            <person name="Castanera R."/>
            <person name="Culley D."/>
            <person name="Daum C."/>
            <person name="Ezra D."/>
            <person name="Gonzalez J."/>
            <person name="Henrissat B."/>
            <person name="Kuo A."/>
            <person name="Liang C."/>
            <person name="Lipzen A."/>
            <person name="Lutzoni F."/>
            <person name="Magnuson J."/>
            <person name="Mondo S."/>
            <person name="Nolan M."/>
            <person name="Ohm R."/>
            <person name="Pangilinan J."/>
            <person name="Park H.-J."/>
            <person name="Ramirez L."/>
            <person name="Alfaro M."/>
            <person name="Sun H."/>
            <person name="Tritt A."/>
            <person name="Yoshinaga Y."/>
            <person name="Zwiers L.-H."/>
            <person name="Turgeon B."/>
            <person name="Goodwin S."/>
            <person name="Spatafora J."/>
            <person name="Crous P."/>
            <person name="Grigoriev I."/>
        </authorList>
    </citation>
    <scope>NUCLEOTIDE SEQUENCE</scope>
    <source>
        <strain evidence="4">CBS 279.74</strain>
    </source>
</reference>
<sequence>MFSMMREALAAMPWLILAMSPLANAACECGYSVNASTSDQFTSYTDLMENDFLHTVVDNITEAGWRVQVYNVSSTVLPPQPYGKNFTLENVESNPLKDKYSWTGDSENGGDAGLRLWVRGDTSNGYVQSAEVASVREDILHGSFRIGMKLSGAGATCGAFFWFHSDAQEIDMEFLSKDFTDTQSLVNLVLQTPESVAAGYDASNTSEYKKQPLYFRPDEKVHEYRYDWAPGSVKFYVDGTFVYEMTENIPVDAGHMLMNHWSNGNALWSGGPPKQDTYLTVTYVKSYFNTTNTAKNNAYKSRCANWNATQVCEIPTQTVAPDPSGADGNTTANTYFFSLDGTDKVPGQDVYPSTNGGSSLFGSTSISIYVPVMVALFSWAFAI</sequence>
<feature type="domain" description="GH16" evidence="3">
    <location>
        <begin position="70"/>
        <end position="292"/>
    </location>
</feature>
<evidence type="ECO:0000256" key="1">
    <source>
        <dbReference type="SAM" id="Phobius"/>
    </source>
</evidence>
<dbReference type="OrthoDB" id="25131at2759"/>
<dbReference type="SUPFAM" id="SSF49899">
    <property type="entry name" value="Concanavalin A-like lectins/glucanases"/>
    <property type="match status" value="1"/>
</dbReference>
<dbReference type="PANTHER" id="PTHR38121">
    <property type="entry name" value="GH16 DOMAIN-CONTAINING PROTEIN"/>
    <property type="match status" value="1"/>
</dbReference>
<keyword evidence="1" id="KW-0472">Membrane</keyword>
<evidence type="ECO:0000313" key="5">
    <source>
        <dbReference type="Proteomes" id="UP000799428"/>
    </source>
</evidence>
<feature type="signal peptide" evidence="2">
    <location>
        <begin position="1"/>
        <end position="25"/>
    </location>
</feature>
<keyword evidence="5" id="KW-1185">Reference proteome</keyword>
<dbReference type="Pfam" id="PF00722">
    <property type="entry name" value="Glyco_hydro_16"/>
    <property type="match status" value="1"/>
</dbReference>
<dbReference type="PANTHER" id="PTHR38121:SF5">
    <property type="entry name" value="GH16 DOMAIN-CONTAINING PROTEIN"/>
    <property type="match status" value="1"/>
</dbReference>
<dbReference type="GO" id="GO:0004553">
    <property type="term" value="F:hydrolase activity, hydrolyzing O-glycosyl compounds"/>
    <property type="evidence" value="ECO:0007669"/>
    <property type="project" value="InterPro"/>
</dbReference>
<feature type="transmembrane region" description="Helical" evidence="1">
    <location>
        <begin position="360"/>
        <end position="382"/>
    </location>
</feature>
<gene>
    <name evidence="4" type="ORF">K504DRAFT_448270</name>
</gene>
<feature type="chain" id="PRO_5026025282" evidence="2">
    <location>
        <begin position="26"/>
        <end position="383"/>
    </location>
</feature>
<evidence type="ECO:0000256" key="2">
    <source>
        <dbReference type="SAM" id="SignalP"/>
    </source>
</evidence>
<evidence type="ECO:0000313" key="4">
    <source>
        <dbReference type="EMBL" id="KAF2705821.1"/>
    </source>
</evidence>
<dbReference type="GO" id="GO:0005975">
    <property type="term" value="P:carbohydrate metabolic process"/>
    <property type="evidence" value="ECO:0007669"/>
    <property type="project" value="InterPro"/>
</dbReference>
<keyword evidence="4" id="KW-0378">Hydrolase</keyword>
<proteinExistence type="predicted"/>
<keyword evidence="1" id="KW-1133">Transmembrane helix</keyword>
<dbReference type="EMBL" id="MU005777">
    <property type="protein sequence ID" value="KAF2705821.1"/>
    <property type="molecule type" value="Genomic_DNA"/>
</dbReference>
<evidence type="ECO:0000259" key="3">
    <source>
        <dbReference type="PROSITE" id="PS51762"/>
    </source>
</evidence>
<dbReference type="AlphaFoldDB" id="A0A6G1K035"/>
<dbReference type="Proteomes" id="UP000799428">
    <property type="component" value="Unassembled WGS sequence"/>
</dbReference>
<organism evidence="4 5">
    <name type="scientific">Pleomassaria siparia CBS 279.74</name>
    <dbReference type="NCBI Taxonomy" id="1314801"/>
    <lineage>
        <taxon>Eukaryota</taxon>
        <taxon>Fungi</taxon>
        <taxon>Dikarya</taxon>
        <taxon>Ascomycota</taxon>
        <taxon>Pezizomycotina</taxon>
        <taxon>Dothideomycetes</taxon>
        <taxon>Pleosporomycetidae</taxon>
        <taxon>Pleosporales</taxon>
        <taxon>Pleomassariaceae</taxon>
        <taxon>Pleomassaria</taxon>
    </lineage>
</organism>
<keyword evidence="1" id="KW-0812">Transmembrane</keyword>
<keyword evidence="2" id="KW-0732">Signal</keyword>
<accession>A0A6G1K035</accession>
<dbReference type="InterPro" id="IPR013320">
    <property type="entry name" value="ConA-like_dom_sf"/>
</dbReference>
<dbReference type="InterPro" id="IPR000757">
    <property type="entry name" value="Beta-glucanase-like"/>
</dbReference>
<dbReference type="CDD" id="cd00413">
    <property type="entry name" value="Glyco_hydrolase_16"/>
    <property type="match status" value="1"/>
</dbReference>
<dbReference type="Gene3D" id="2.60.120.200">
    <property type="match status" value="1"/>
</dbReference>